<dbReference type="Proteomes" id="UP000238949">
    <property type="component" value="Unassembled WGS sequence"/>
</dbReference>
<evidence type="ECO:0000256" key="1">
    <source>
        <dbReference type="SAM" id="Coils"/>
    </source>
</evidence>
<accession>A0A2S9VF30</accession>
<gene>
    <name evidence="2" type="ORF">C6Y40_03000</name>
</gene>
<organism evidence="2 3">
    <name type="scientific">Alteromonas alba</name>
    <dbReference type="NCBI Taxonomy" id="2079529"/>
    <lineage>
        <taxon>Bacteria</taxon>
        <taxon>Pseudomonadati</taxon>
        <taxon>Pseudomonadota</taxon>
        <taxon>Gammaproteobacteria</taxon>
        <taxon>Alteromonadales</taxon>
        <taxon>Alteromonadaceae</taxon>
        <taxon>Alteromonas/Salinimonas group</taxon>
        <taxon>Alteromonas</taxon>
    </lineage>
</organism>
<evidence type="ECO:0000313" key="2">
    <source>
        <dbReference type="EMBL" id="PRO75046.1"/>
    </source>
</evidence>
<comment type="caution">
    <text evidence="2">The sequence shown here is derived from an EMBL/GenBank/DDBJ whole genome shotgun (WGS) entry which is preliminary data.</text>
</comment>
<evidence type="ECO:0000313" key="3">
    <source>
        <dbReference type="Proteomes" id="UP000238949"/>
    </source>
</evidence>
<keyword evidence="3" id="KW-1185">Reference proteome</keyword>
<dbReference type="InterPro" id="IPR045500">
    <property type="entry name" value="DUF6491"/>
</dbReference>
<dbReference type="AlphaFoldDB" id="A0A2S9VF30"/>
<name>A0A2S9VF30_9ALTE</name>
<sequence length="176" mass="20450">MGWQVVEPATLMFLKRYIMKRYWLLATAVLMLAGCATPRLTNSEMVTLVEQFVADESLERDHTVSAFRLDSYAELSDEYLILRSSPMRHYLVKLVPRCNEIAFAPGILLHRRFGNSLSEGTDFIYTPDSLPFRCYINKIYPLTREQHDKLRTQIKAEVKELELKEQQLEGEDADQT</sequence>
<protein>
    <submittedName>
        <fullName evidence="2">Uncharacterized protein</fullName>
    </submittedName>
</protein>
<keyword evidence="1" id="KW-0175">Coiled coil</keyword>
<dbReference type="Pfam" id="PF20101">
    <property type="entry name" value="DUF6491"/>
    <property type="match status" value="1"/>
</dbReference>
<dbReference type="EMBL" id="PVNP01000020">
    <property type="protein sequence ID" value="PRO75046.1"/>
    <property type="molecule type" value="Genomic_DNA"/>
</dbReference>
<reference evidence="3" key="1">
    <citation type="journal article" date="2020" name="Int. J. Syst. Evol. Microbiol.">
        <title>Alteromonas alba sp. nov., a marine bacterium isolated from the seawater of the West Pacific Ocean.</title>
        <authorList>
            <person name="Sun C."/>
            <person name="Wu Y.-H."/>
            <person name="Xamxidin M."/>
            <person name="Cheng H."/>
            <person name="Xu X.-W."/>
        </authorList>
    </citation>
    <scope>NUCLEOTIDE SEQUENCE [LARGE SCALE GENOMIC DNA]</scope>
    <source>
        <strain evidence="3">190</strain>
    </source>
</reference>
<proteinExistence type="predicted"/>
<feature type="coiled-coil region" evidence="1">
    <location>
        <begin position="144"/>
        <end position="171"/>
    </location>
</feature>